<dbReference type="InterPro" id="IPR045847">
    <property type="entry name" value="AIG1-like"/>
</dbReference>
<dbReference type="GO" id="GO:0005634">
    <property type="term" value="C:nucleus"/>
    <property type="evidence" value="ECO:0007669"/>
    <property type="project" value="UniProtKB-SubCell"/>
</dbReference>
<dbReference type="InterPro" id="IPR036638">
    <property type="entry name" value="HLH_DNA-bd_sf"/>
</dbReference>
<dbReference type="STRING" id="2711.A0A067FRW8"/>
<reference evidence="7 8" key="1">
    <citation type="submission" date="2014-04" db="EMBL/GenBank/DDBJ databases">
        <authorList>
            <consortium name="International Citrus Genome Consortium"/>
            <person name="Gmitter F."/>
            <person name="Chen C."/>
            <person name="Farmerie W."/>
            <person name="Harkins T."/>
            <person name="Desany B."/>
            <person name="Mohiuddin M."/>
            <person name="Kodira C."/>
            <person name="Borodovsky M."/>
            <person name="Lomsadze A."/>
            <person name="Burns P."/>
            <person name="Jenkins J."/>
            <person name="Prochnik S."/>
            <person name="Shu S."/>
            <person name="Chapman J."/>
            <person name="Pitluck S."/>
            <person name="Schmutz J."/>
            <person name="Rokhsar D."/>
        </authorList>
    </citation>
    <scope>NUCLEOTIDE SEQUENCE</scope>
</reference>
<dbReference type="AlphaFoldDB" id="A0A067FRW8"/>
<evidence type="ECO:0000259" key="6">
    <source>
        <dbReference type="PROSITE" id="PS50888"/>
    </source>
</evidence>
<dbReference type="Proteomes" id="UP000027120">
    <property type="component" value="Unassembled WGS sequence"/>
</dbReference>
<sequence>MENFSHQSATACPDQMNYWAANSNFPLTWLQQTPAPHVNSSASTSNSNSNSIDHHFHELPYSWSNINPMTQEVAEDRATAVSKSHSQAEKRRRDRINAQLATLRKLIPKSEKMDKAALLGSAIEHVKDLKLKAMEVSKTLTIPTEVDEVTVECELFQAAEARAETEAGSSINKVKGDTLIKASVSCDDQPELYKEIIRVLKGLGLTTVRADISSVGGRIKSILVLCNKDACDHQESVSLSRRLKQALHLALSRMSSSSSMASNCRIRSKRQRLFLPYHN</sequence>
<evidence type="ECO:0000313" key="7">
    <source>
        <dbReference type="EMBL" id="KDO68920.1"/>
    </source>
</evidence>
<comment type="subcellular location">
    <subcellularLocation>
        <location evidence="1">Nucleus</location>
    </subcellularLocation>
</comment>
<dbReference type="GO" id="GO:0003700">
    <property type="term" value="F:DNA-binding transcription factor activity"/>
    <property type="evidence" value="ECO:0007669"/>
    <property type="project" value="InterPro"/>
</dbReference>
<dbReference type="InterPro" id="IPR011598">
    <property type="entry name" value="bHLH_dom"/>
</dbReference>
<dbReference type="GO" id="GO:0046983">
    <property type="term" value="F:protein dimerization activity"/>
    <property type="evidence" value="ECO:0007669"/>
    <property type="project" value="InterPro"/>
</dbReference>
<dbReference type="EMBL" id="KK784893">
    <property type="protein sequence ID" value="KDO68920.1"/>
    <property type="molecule type" value="Genomic_DNA"/>
</dbReference>
<organism evidence="7 8">
    <name type="scientific">Citrus sinensis</name>
    <name type="common">Sweet orange</name>
    <name type="synonym">Citrus aurantium var. sinensis</name>
    <dbReference type="NCBI Taxonomy" id="2711"/>
    <lineage>
        <taxon>Eukaryota</taxon>
        <taxon>Viridiplantae</taxon>
        <taxon>Streptophyta</taxon>
        <taxon>Embryophyta</taxon>
        <taxon>Tracheophyta</taxon>
        <taxon>Spermatophyta</taxon>
        <taxon>Magnoliopsida</taxon>
        <taxon>eudicotyledons</taxon>
        <taxon>Gunneridae</taxon>
        <taxon>Pentapetalae</taxon>
        <taxon>rosids</taxon>
        <taxon>malvids</taxon>
        <taxon>Sapindales</taxon>
        <taxon>Rutaceae</taxon>
        <taxon>Aurantioideae</taxon>
        <taxon>Citrus</taxon>
    </lineage>
</organism>
<accession>A0A067FRW8</accession>
<feature type="domain" description="BHLH" evidence="6">
    <location>
        <begin position="80"/>
        <end position="129"/>
    </location>
</feature>
<dbReference type="Pfam" id="PF00010">
    <property type="entry name" value="HLH"/>
    <property type="match status" value="1"/>
</dbReference>
<dbReference type="PaxDb" id="2711-XP_006486294.1"/>
<keyword evidence="5" id="KW-0539">Nucleus</keyword>
<dbReference type="SMR" id="A0A067FRW8"/>
<dbReference type="eggNOG" id="ENOG502RDXR">
    <property type="taxonomic scope" value="Eukaryota"/>
</dbReference>
<keyword evidence="4" id="KW-0804">Transcription</keyword>
<dbReference type="KEGG" id="cit:102623576"/>
<dbReference type="GO" id="GO:0003677">
    <property type="term" value="F:DNA binding"/>
    <property type="evidence" value="ECO:0007669"/>
    <property type="project" value="UniProtKB-KW"/>
</dbReference>
<dbReference type="OrthoDB" id="71302at2759"/>
<evidence type="ECO:0000256" key="3">
    <source>
        <dbReference type="ARBA" id="ARBA00023125"/>
    </source>
</evidence>
<keyword evidence="2" id="KW-0805">Transcription regulation</keyword>
<evidence type="ECO:0000256" key="1">
    <source>
        <dbReference type="ARBA" id="ARBA00004123"/>
    </source>
</evidence>
<dbReference type="PROSITE" id="PS50888">
    <property type="entry name" value="BHLH"/>
    <property type="match status" value="1"/>
</dbReference>
<protein>
    <recommendedName>
        <fullName evidence="6">BHLH domain-containing protein</fullName>
    </recommendedName>
</protein>
<dbReference type="Gene3D" id="4.10.280.10">
    <property type="entry name" value="Helix-loop-helix DNA-binding domain"/>
    <property type="match status" value="1"/>
</dbReference>
<name>A0A067FRW8_CITSI</name>
<evidence type="ECO:0000256" key="4">
    <source>
        <dbReference type="ARBA" id="ARBA00023163"/>
    </source>
</evidence>
<evidence type="ECO:0000313" key="8">
    <source>
        <dbReference type="Proteomes" id="UP000027120"/>
    </source>
</evidence>
<evidence type="ECO:0000256" key="5">
    <source>
        <dbReference type="ARBA" id="ARBA00023242"/>
    </source>
</evidence>
<dbReference type="SMART" id="SM00353">
    <property type="entry name" value="HLH"/>
    <property type="match status" value="1"/>
</dbReference>
<dbReference type="CDD" id="cd11455">
    <property type="entry name" value="bHLH_AtAIG1_like"/>
    <property type="match status" value="1"/>
</dbReference>
<dbReference type="CDD" id="cd04873">
    <property type="entry name" value="ACT_UUR-ACR-like"/>
    <property type="match status" value="1"/>
</dbReference>
<evidence type="ECO:0000256" key="2">
    <source>
        <dbReference type="ARBA" id="ARBA00023015"/>
    </source>
</evidence>
<gene>
    <name evidence="7" type="ORF">CISIN_1g023629mg</name>
</gene>
<dbReference type="PANTHER" id="PTHR45844:SF18">
    <property type="entry name" value="TRANSCRIPTION FACTOR BHLH51"/>
    <property type="match status" value="1"/>
</dbReference>
<keyword evidence="3" id="KW-0238">DNA-binding</keyword>
<dbReference type="SUPFAM" id="SSF47459">
    <property type="entry name" value="HLH, helix-loop-helix DNA-binding domain"/>
    <property type="match status" value="1"/>
</dbReference>
<proteinExistence type="predicted"/>
<keyword evidence="8" id="KW-1185">Reference proteome</keyword>
<dbReference type="PANTHER" id="PTHR45844">
    <property type="entry name" value="TRANSCRIPTION FACTOR BHLH30"/>
    <property type="match status" value="1"/>
</dbReference>